<evidence type="ECO:0000256" key="3">
    <source>
        <dbReference type="ARBA" id="ARBA00010544"/>
    </source>
</evidence>
<dbReference type="Proteomes" id="UP000004263">
    <property type="component" value="Unassembled WGS sequence"/>
</dbReference>
<organism evidence="14 15">
    <name type="scientific">Bermanella marisrubri</name>
    <dbReference type="NCBI Taxonomy" id="207949"/>
    <lineage>
        <taxon>Bacteria</taxon>
        <taxon>Pseudomonadati</taxon>
        <taxon>Pseudomonadota</taxon>
        <taxon>Gammaproteobacteria</taxon>
        <taxon>Oceanospirillales</taxon>
        <taxon>Oceanospirillaceae</taxon>
        <taxon>Bermanella</taxon>
    </lineage>
</organism>
<dbReference type="GO" id="GO:0005886">
    <property type="term" value="C:plasma membrane"/>
    <property type="evidence" value="ECO:0007669"/>
    <property type="project" value="UniProtKB-SubCell"/>
</dbReference>
<feature type="transmembrane region" description="Helical" evidence="13">
    <location>
        <begin position="52"/>
        <end position="70"/>
    </location>
</feature>
<dbReference type="STRING" id="207949.RED65_04350"/>
<dbReference type="EMBL" id="AAQH01000009">
    <property type="protein sequence ID" value="EAT12226.1"/>
    <property type="molecule type" value="Genomic_DNA"/>
</dbReference>
<dbReference type="GO" id="GO:0015232">
    <property type="term" value="F:heme transmembrane transporter activity"/>
    <property type="evidence" value="ECO:0007669"/>
    <property type="project" value="InterPro"/>
</dbReference>
<evidence type="ECO:0000256" key="1">
    <source>
        <dbReference type="ARBA" id="ARBA00002442"/>
    </source>
</evidence>
<keyword evidence="9 12" id="KW-0201">Cytochrome c-type biogenesis</keyword>
<comment type="function">
    <text evidence="1 12">Required for the export of heme to the periplasm for the biogenesis of c-type cytochromes.</text>
</comment>
<sequence>MSLYALLKRDLLIAFRNRGELFNPLMFFLMVASLFPLAVTPDPQFLGEIAPGIIWVGALLATLLSMDLMFKGDYEDGAIEQLLVSPSPTMLFVLVKVLVHFVVAGLPLTLMAPLLGLMLSLPESGFAPLMLSLLIGTPILSLLGAIGAALTVGLKKGGMLMPLLILPLYIPVLIFAASSVQAGVQGDPYIGHLAFLGAYLAMSLVVAPVAAAFALRISVSR</sequence>
<evidence type="ECO:0000256" key="11">
    <source>
        <dbReference type="ARBA" id="ARBA00023136"/>
    </source>
</evidence>
<reference evidence="14 15" key="1">
    <citation type="submission" date="2006-03" db="EMBL/GenBank/DDBJ databases">
        <authorList>
            <person name="Pinhassi J."/>
            <person name="Pedros-Alio C."/>
            <person name="Ferriera S."/>
            <person name="Johnson J."/>
            <person name="Kravitz S."/>
            <person name="Halpern A."/>
            <person name="Remington K."/>
            <person name="Beeson K."/>
            <person name="Tran B."/>
            <person name="Rogers Y.-H."/>
            <person name="Friedman R."/>
            <person name="Venter J.C."/>
        </authorList>
    </citation>
    <scope>NUCLEOTIDE SEQUENCE [LARGE SCALE GENOMIC DNA]</scope>
    <source>
        <strain evidence="14 15">RED65</strain>
    </source>
</reference>
<dbReference type="PANTHER" id="PTHR30070:SF1">
    <property type="entry name" value="CYTOCHROME C BIOGENESIS B-RELATED"/>
    <property type="match status" value="1"/>
</dbReference>
<keyword evidence="7 12" id="KW-0997">Cell inner membrane</keyword>
<keyword evidence="5 12" id="KW-0813">Transport</keyword>
<evidence type="ECO:0000256" key="6">
    <source>
        <dbReference type="ARBA" id="ARBA00022475"/>
    </source>
</evidence>
<dbReference type="InterPro" id="IPR003544">
    <property type="entry name" value="Cyt_c_biogenesis_CcmB"/>
</dbReference>
<comment type="similarity">
    <text evidence="3 12">Belongs to the CcmB/CycW/HelB family.</text>
</comment>
<evidence type="ECO:0000313" key="14">
    <source>
        <dbReference type="EMBL" id="EAT12226.1"/>
    </source>
</evidence>
<evidence type="ECO:0000256" key="9">
    <source>
        <dbReference type="ARBA" id="ARBA00022748"/>
    </source>
</evidence>
<name>Q1N1Q5_9GAMM</name>
<comment type="caution">
    <text evidence="14">The sequence shown here is derived from an EMBL/GenBank/DDBJ whole genome shotgun (WGS) entry which is preliminary data.</text>
</comment>
<feature type="transmembrane region" description="Helical" evidence="13">
    <location>
        <begin position="91"/>
        <end position="114"/>
    </location>
</feature>
<dbReference type="InterPro" id="IPR026031">
    <property type="entry name" value="Cyt_c_CcmB_bac"/>
</dbReference>
<keyword evidence="11 12" id="KW-0472">Membrane</keyword>
<accession>Q1N1Q5</accession>
<evidence type="ECO:0000256" key="10">
    <source>
        <dbReference type="ARBA" id="ARBA00022989"/>
    </source>
</evidence>
<evidence type="ECO:0000256" key="8">
    <source>
        <dbReference type="ARBA" id="ARBA00022692"/>
    </source>
</evidence>
<evidence type="ECO:0000256" key="4">
    <source>
        <dbReference type="ARBA" id="ARBA00016452"/>
    </source>
</evidence>
<comment type="subcellular location">
    <subcellularLocation>
        <location evidence="2">Cell inner membrane</location>
        <topology evidence="2">Multi-pass membrane protein</topology>
    </subcellularLocation>
</comment>
<dbReference type="PIRSF" id="PIRSF002764">
    <property type="entry name" value="CcmB"/>
    <property type="match status" value="1"/>
</dbReference>
<evidence type="ECO:0000256" key="7">
    <source>
        <dbReference type="ARBA" id="ARBA00022519"/>
    </source>
</evidence>
<keyword evidence="6 12" id="KW-1003">Cell membrane</keyword>
<dbReference type="GO" id="GO:1903607">
    <property type="term" value="P:cytochrome c biosynthetic process"/>
    <property type="evidence" value="ECO:0007669"/>
    <property type="project" value="TreeGrafter"/>
</dbReference>
<keyword evidence="10 13" id="KW-1133">Transmembrane helix</keyword>
<keyword evidence="15" id="KW-1185">Reference proteome</keyword>
<feature type="transmembrane region" description="Helical" evidence="13">
    <location>
        <begin position="126"/>
        <end position="152"/>
    </location>
</feature>
<feature type="transmembrane region" description="Helical" evidence="13">
    <location>
        <begin position="159"/>
        <end position="177"/>
    </location>
</feature>
<dbReference type="GO" id="GO:0017004">
    <property type="term" value="P:cytochrome complex assembly"/>
    <property type="evidence" value="ECO:0007669"/>
    <property type="project" value="UniProtKB-KW"/>
</dbReference>
<dbReference type="HOGENOM" id="CLU_079069_1_0_6"/>
<dbReference type="AlphaFoldDB" id="Q1N1Q5"/>
<dbReference type="PANTHER" id="PTHR30070">
    <property type="entry name" value="HEME EXPORTER PROTEIN B"/>
    <property type="match status" value="1"/>
</dbReference>
<keyword evidence="8 13" id="KW-0812">Transmembrane</keyword>
<evidence type="ECO:0000256" key="2">
    <source>
        <dbReference type="ARBA" id="ARBA00004429"/>
    </source>
</evidence>
<evidence type="ECO:0000256" key="12">
    <source>
        <dbReference type="PIRNR" id="PIRNR002764"/>
    </source>
</evidence>
<evidence type="ECO:0000256" key="13">
    <source>
        <dbReference type="SAM" id="Phobius"/>
    </source>
</evidence>
<dbReference type="RefSeq" id="WP_007016322.1">
    <property type="nucleotide sequence ID" value="NZ_AAQH01000009.1"/>
</dbReference>
<feature type="transmembrane region" description="Helical" evidence="13">
    <location>
        <begin position="189"/>
        <end position="215"/>
    </location>
</feature>
<feature type="transmembrane region" description="Helical" evidence="13">
    <location>
        <begin position="21"/>
        <end position="40"/>
    </location>
</feature>
<evidence type="ECO:0000256" key="5">
    <source>
        <dbReference type="ARBA" id="ARBA00022448"/>
    </source>
</evidence>
<gene>
    <name evidence="14" type="ORF">RED65_04350</name>
</gene>
<dbReference type="PRINTS" id="PR01414">
    <property type="entry name" value="CCMBBIOGNSIS"/>
</dbReference>
<dbReference type="Pfam" id="PF03379">
    <property type="entry name" value="CcmB"/>
    <property type="match status" value="1"/>
</dbReference>
<evidence type="ECO:0000313" key="15">
    <source>
        <dbReference type="Proteomes" id="UP000004263"/>
    </source>
</evidence>
<dbReference type="NCBIfam" id="TIGR01190">
    <property type="entry name" value="ccmB"/>
    <property type="match status" value="1"/>
</dbReference>
<proteinExistence type="inferred from homology"/>
<protein>
    <recommendedName>
        <fullName evidence="4 12">Heme exporter protein B</fullName>
    </recommendedName>
</protein>